<dbReference type="InterPro" id="IPR057993">
    <property type="entry name" value="HD-Zip_IV_C"/>
</dbReference>
<dbReference type="InterPro" id="IPR042160">
    <property type="entry name" value="HD-Zip_IV"/>
</dbReference>
<evidence type="ECO:0000256" key="1">
    <source>
        <dbReference type="SAM" id="MobiDB-lite"/>
    </source>
</evidence>
<dbReference type="EMBL" id="KV016696">
    <property type="protein sequence ID" value="KZV19462.1"/>
    <property type="molecule type" value="Genomic_DNA"/>
</dbReference>
<protein>
    <recommendedName>
        <fullName evidence="2">HD-Zip IV C-terminal domain-containing protein</fullName>
    </recommendedName>
</protein>
<dbReference type="PANTHER" id="PTHR45654">
    <property type="entry name" value="HOMEOBOX-LEUCINE ZIPPER PROTEIN MERISTEM L1"/>
    <property type="match status" value="1"/>
</dbReference>
<evidence type="ECO:0000259" key="2">
    <source>
        <dbReference type="Pfam" id="PF25797"/>
    </source>
</evidence>
<feature type="domain" description="HD-Zip IV C-terminal" evidence="2">
    <location>
        <begin position="42"/>
        <end position="99"/>
    </location>
</feature>
<dbReference type="PANTHER" id="PTHR45654:SF77">
    <property type="entry name" value="HOMEOBOX-LEUCINE ZIPPER PROTEIN MERISTEM L1"/>
    <property type="match status" value="1"/>
</dbReference>
<evidence type="ECO:0000313" key="3">
    <source>
        <dbReference type="EMBL" id="KZV19462.1"/>
    </source>
</evidence>
<sequence length="107" mass="12228">MRKNLEIEEKKIKARQQKSIDNSSRVEHGFDHDWRSRMISSQEGRKGMLAERMVMSFCTGVGASNAHTWTTLSGSGADDVRVMTRKSMDHPGFKVFLVVVRKQNLVF</sequence>
<feature type="compositionally biased region" description="Basic and acidic residues" evidence="1">
    <location>
        <begin position="1"/>
        <end position="11"/>
    </location>
</feature>
<feature type="region of interest" description="Disordered" evidence="1">
    <location>
        <begin position="1"/>
        <end position="27"/>
    </location>
</feature>
<accession>A0A2Z7AEI1</accession>
<dbReference type="OrthoDB" id="1714304at2759"/>
<gene>
    <name evidence="3" type="ORF">F511_08803</name>
</gene>
<proteinExistence type="predicted"/>
<dbReference type="Pfam" id="PF25797">
    <property type="entry name" value="PDF2_C"/>
    <property type="match status" value="1"/>
</dbReference>
<keyword evidence="4" id="KW-1185">Reference proteome</keyword>
<reference evidence="3 4" key="1">
    <citation type="journal article" date="2015" name="Proc. Natl. Acad. Sci. U.S.A.">
        <title>The resurrection genome of Boea hygrometrica: A blueprint for survival of dehydration.</title>
        <authorList>
            <person name="Xiao L."/>
            <person name="Yang G."/>
            <person name="Zhang L."/>
            <person name="Yang X."/>
            <person name="Zhao S."/>
            <person name="Ji Z."/>
            <person name="Zhou Q."/>
            <person name="Hu M."/>
            <person name="Wang Y."/>
            <person name="Chen M."/>
            <person name="Xu Y."/>
            <person name="Jin H."/>
            <person name="Xiao X."/>
            <person name="Hu G."/>
            <person name="Bao F."/>
            <person name="Hu Y."/>
            <person name="Wan P."/>
            <person name="Li L."/>
            <person name="Deng X."/>
            <person name="Kuang T."/>
            <person name="Xiang C."/>
            <person name="Zhu J.K."/>
            <person name="Oliver M.J."/>
            <person name="He Y."/>
        </authorList>
    </citation>
    <scope>NUCLEOTIDE SEQUENCE [LARGE SCALE GENOMIC DNA]</scope>
    <source>
        <strain evidence="4">cv. XS01</strain>
    </source>
</reference>
<evidence type="ECO:0000313" key="4">
    <source>
        <dbReference type="Proteomes" id="UP000250235"/>
    </source>
</evidence>
<dbReference type="AlphaFoldDB" id="A0A2Z7AEI1"/>
<dbReference type="Proteomes" id="UP000250235">
    <property type="component" value="Unassembled WGS sequence"/>
</dbReference>
<name>A0A2Z7AEI1_9LAMI</name>
<organism evidence="3 4">
    <name type="scientific">Dorcoceras hygrometricum</name>
    <dbReference type="NCBI Taxonomy" id="472368"/>
    <lineage>
        <taxon>Eukaryota</taxon>
        <taxon>Viridiplantae</taxon>
        <taxon>Streptophyta</taxon>
        <taxon>Embryophyta</taxon>
        <taxon>Tracheophyta</taxon>
        <taxon>Spermatophyta</taxon>
        <taxon>Magnoliopsida</taxon>
        <taxon>eudicotyledons</taxon>
        <taxon>Gunneridae</taxon>
        <taxon>Pentapetalae</taxon>
        <taxon>asterids</taxon>
        <taxon>lamiids</taxon>
        <taxon>Lamiales</taxon>
        <taxon>Gesneriaceae</taxon>
        <taxon>Didymocarpoideae</taxon>
        <taxon>Trichosporeae</taxon>
        <taxon>Loxocarpinae</taxon>
        <taxon>Dorcoceras</taxon>
    </lineage>
</organism>